<dbReference type="PANTHER" id="PTHR10231">
    <property type="entry name" value="NUCLEOTIDE-SUGAR TRANSMEMBRANE TRANSPORTER"/>
    <property type="match status" value="1"/>
</dbReference>
<dbReference type="SUPFAM" id="SSF103481">
    <property type="entry name" value="Multidrug resistance efflux transporter EmrE"/>
    <property type="match status" value="1"/>
</dbReference>
<keyword evidence="3 5" id="KW-1133">Transmembrane helix</keyword>
<dbReference type="InterPro" id="IPR029044">
    <property type="entry name" value="Nucleotide-diphossugar_trans"/>
</dbReference>
<evidence type="ECO:0000313" key="6">
    <source>
        <dbReference type="EMBL" id="CAD9813073.1"/>
    </source>
</evidence>
<keyword evidence="2 5" id="KW-0812">Transmembrane</keyword>
<dbReference type="NCBIfam" id="TIGR00803">
    <property type="entry name" value="nst"/>
    <property type="match status" value="1"/>
</dbReference>
<feature type="transmembrane region" description="Helical" evidence="5">
    <location>
        <begin position="226"/>
        <end position="244"/>
    </location>
</feature>
<feature type="transmembrane region" description="Helical" evidence="5">
    <location>
        <begin position="319"/>
        <end position="336"/>
    </location>
</feature>
<dbReference type="SUPFAM" id="SSF53448">
    <property type="entry name" value="Nucleotide-diphospho-sugar transferases"/>
    <property type="match status" value="1"/>
</dbReference>
<accession>A0A7S2UCA2</accession>
<reference evidence="6" key="1">
    <citation type="submission" date="2021-01" db="EMBL/GenBank/DDBJ databases">
        <authorList>
            <person name="Corre E."/>
            <person name="Pelletier E."/>
            <person name="Niang G."/>
            <person name="Scheremetjew M."/>
            <person name="Finn R."/>
            <person name="Kale V."/>
            <person name="Holt S."/>
            <person name="Cochrane G."/>
            <person name="Meng A."/>
            <person name="Brown T."/>
            <person name="Cohen L."/>
        </authorList>
    </citation>
    <scope>NUCLEOTIDE SEQUENCE</scope>
    <source>
        <strain evidence="6">CCMP2084</strain>
    </source>
</reference>
<feature type="transmembrane region" description="Helical" evidence="5">
    <location>
        <begin position="93"/>
        <end position="114"/>
    </location>
</feature>
<dbReference type="InterPro" id="IPR037185">
    <property type="entry name" value="EmrE-like"/>
</dbReference>
<dbReference type="InterPro" id="IPR007271">
    <property type="entry name" value="Nuc_sug_transpt"/>
</dbReference>
<feature type="transmembrane region" description="Helical" evidence="5">
    <location>
        <begin position="150"/>
        <end position="168"/>
    </location>
</feature>
<dbReference type="AlphaFoldDB" id="A0A7S2UCA2"/>
<dbReference type="Gene3D" id="3.90.550.20">
    <property type="match status" value="1"/>
</dbReference>
<dbReference type="GO" id="GO:0015165">
    <property type="term" value="F:pyrimidine nucleotide-sugar transmembrane transporter activity"/>
    <property type="evidence" value="ECO:0007669"/>
    <property type="project" value="InterPro"/>
</dbReference>
<proteinExistence type="predicted"/>
<evidence type="ECO:0000256" key="5">
    <source>
        <dbReference type="SAM" id="Phobius"/>
    </source>
</evidence>
<feature type="transmembrane region" description="Helical" evidence="5">
    <location>
        <begin position="357"/>
        <end position="375"/>
    </location>
</feature>
<evidence type="ECO:0000256" key="3">
    <source>
        <dbReference type="ARBA" id="ARBA00022989"/>
    </source>
</evidence>
<name>A0A7S2UCA2_9STRA</name>
<dbReference type="GO" id="GO:0000139">
    <property type="term" value="C:Golgi membrane"/>
    <property type="evidence" value="ECO:0007669"/>
    <property type="project" value="InterPro"/>
</dbReference>
<protein>
    <submittedName>
        <fullName evidence="6">Uncharacterized protein</fullName>
    </submittedName>
</protein>
<dbReference type="EMBL" id="HBHQ01007280">
    <property type="protein sequence ID" value="CAD9813073.1"/>
    <property type="molecule type" value="Transcribed_RNA"/>
</dbReference>
<dbReference type="InterPro" id="IPR007577">
    <property type="entry name" value="GlycoTrfase_DXD_sugar-bd_CS"/>
</dbReference>
<dbReference type="Pfam" id="PF04488">
    <property type="entry name" value="Gly_transf_sug"/>
    <property type="match status" value="1"/>
</dbReference>
<feature type="transmembrane region" description="Helical" evidence="5">
    <location>
        <begin position="20"/>
        <end position="38"/>
    </location>
</feature>
<feature type="transmembrane region" description="Helical" evidence="5">
    <location>
        <begin position="264"/>
        <end position="286"/>
    </location>
</feature>
<evidence type="ECO:0000256" key="2">
    <source>
        <dbReference type="ARBA" id="ARBA00022692"/>
    </source>
</evidence>
<evidence type="ECO:0000256" key="4">
    <source>
        <dbReference type="ARBA" id="ARBA00023136"/>
    </source>
</evidence>
<feature type="transmembrane region" description="Helical" evidence="5">
    <location>
        <begin position="120"/>
        <end position="141"/>
    </location>
</feature>
<keyword evidence="4 5" id="KW-0472">Membrane</keyword>
<evidence type="ECO:0000256" key="1">
    <source>
        <dbReference type="ARBA" id="ARBA00004141"/>
    </source>
</evidence>
<feature type="transmembrane region" description="Helical" evidence="5">
    <location>
        <begin position="183"/>
        <end position="205"/>
    </location>
</feature>
<gene>
    <name evidence="6" type="ORF">ASEP1449_LOCUS4898</name>
</gene>
<feature type="transmembrane region" description="Helical" evidence="5">
    <location>
        <begin position="293"/>
        <end position="313"/>
    </location>
</feature>
<dbReference type="Pfam" id="PF04142">
    <property type="entry name" value="Nuc_sug_transp"/>
    <property type="match status" value="1"/>
</dbReference>
<comment type="subcellular location">
    <subcellularLocation>
        <location evidence="1">Membrane</location>
        <topology evidence="1">Multi-pass membrane protein</topology>
    </subcellularLocation>
</comment>
<sequence length="698" mass="78027">MKFSDIDTTRRSNSNSFKLCLLALMVLQNSSIVLIVRYTRDSKNAADLYVVNHLILICEALKFFLSCALEYNVTNGQLYKSFKTNICDAPQDALKIIIPSLLYFVQNTLFYVALSNLSAILFQVTYQMKLLVTAVVSVIMLERKYSSKQWICLTTLGLGVAAVVLGVAEEEPLEESDKPEQSLFTGLAAVACACLCSAFAGVYFEKVLKKPASSDDEKSKALPVSLWMRNIQMAFFSVCIAYISKFGNYGINEVDSSKPFCHGFNIWVWAVVVLQAGGGLLIAAIIKYADNVLKGLATGVSVVTSTACSMILFGTPLTLPQFLIGAIVIFGSVFFFSNDIPSISHLGKGKAKRVGTLIFFVIMSVIALLHTSNFFSREEFLNSILRASPYALSVCLSDKMTHPVAKREIQERHFGLYPPVSSVRIMKDVVLEGINRTALGHLNTSVEAERIRTVPSRERCVRSPVPRKLHYVWVGGELPEKYVSNIEAMAKMNVGWEVFLWADHYSLSLEKQLANMTAKFQFRNVTNLLEQDAFINGDLYLREDNLAGKSGYLRLEAVYLEGGIYQDTDAHAVRPFDSVDDLFSWPFLSVDPFTYKNLYNCVFGFEQNSPFLHFAITLARENCLKFNTCGVMSGVGSSFVTAAMYIYDDPDIILIDQNFMIRQSPVTEAHITYHTMDGTWLEDYKKAQELKQKGEGEI</sequence>
<organism evidence="6">
    <name type="scientific">Attheya septentrionalis</name>
    <dbReference type="NCBI Taxonomy" id="420275"/>
    <lineage>
        <taxon>Eukaryota</taxon>
        <taxon>Sar</taxon>
        <taxon>Stramenopiles</taxon>
        <taxon>Ochrophyta</taxon>
        <taxon>Bacillariophyta</taxon>
        <taxon>Coscinodiscophyceae</taxon>
        <taxon>Chaetocerotophycidae</taxon>
        <taxon>Chaetocerotales</taxon>
        <taxon>Attheyaceae</taxon>
        <taxon>Attheya</taxon>
    </lineage>
</organism>
<feature type="transmembrane region" description="Helical" evidence="5">
    <location>
        <begin position="50"/>
        <end position="73"/>
    </location>
</feature>